<evidence type="ECO:0000313" key="2">
    <source>
        <dbReference type="EMBL" id="HIX59740.1"/>
    </source>
</evidence>
<reference evidence="2" key="1">
    <citation type="journal article" date="2021" name="PeerJ">
        <title>Extensive microbial diversity within the chicken gut microbiome revealed by metagenomics and culture.</title>
        <authorList>
            <person name="Gilroy R."/>
            <person name="Ravi A."/>
            <person name="Getino M."/>
            <person name="Pursley I."/>
            <person name="Horton D.L."/>
            <person name="Alikhan N.F."/>
            <person name="Baker D."/>
            <person name="Gharbi K."/>
            <person name="Hall N."/>
            <person name="Watson M."/>
            <person name="Adriaenssens E.M."/>
            <person name="Foster-Nyarko E."/>
            <person name="Jarju S."/>
            <person name="Secka A."/>
            <person name="Antonio M."/>
            <person name="Oren A."/>
            <person name="Chaudhuri R.R."/>
            <person name="La Ragione R."/>
            <person name="Hildebrand F."/>
            <person name="Pallen M.J."/>
        </authorList>
    </citation>
    <scope>NUCLEOTIDE SEQUENCE</scope>
    <source>
        <strain evidence="2">ChiSjej1B19-8411</strain>
    </source>
</reference>
<accession>A0A9D2B3G3</accession>
<dbReference type="EMBL" id="DXEX01000185">
    <property type="protein sequence ID" value="HIX59740.1"/>
    <property type="molecule type" value="Genomic_DNA"/>
</dbReference>
<gene>
    <name evidence="2" type="ORF">IAA45_08510</name>
</gene>
<protein>
    <submittedName>
        <fullName evidence="2">Type II secretory pathway, pullulanase PulA and related glycosidase</fullName>
    </submittedName>
</protein>
<keyword evidence="2" id="KW-0326">Glycosidase</keyword>
<dbReference type="SMART" id="SM00642">
    <property type="entry name" value="Aamy"/>
    <property type="match status" value="1"/>
</dbReference>
<feature type="domain" description="Glycosyl hydrolase family 13 catalytic" evidence="1">
    <location>
        <begin position="28"/>
        <end position="377"/>
    </location>
</feature>
<dbReference type="AlphaFoldDB" id="A0A9D2B3G3"/>
<dbReference type="InterPro" id="IPR013780">
    <property type="entry name" value="Glyco_hydro_b"/>
</dbReference>
<dbReference type="SUPFAM" id="SSF51445">
    <property type="entry name" value="(Trans)glycosidases"/>
    <property type="match status" value="1"/>
</dbReference>
<dbReference type="SUPFAM" id="SSF51011">
    <property type="entry name" value="Glycosyl hydrolase domain"/>
    <property type="match status" value="1"/>
</dbReference>
<reference evidence="2" key="2">
    <citation type="submission" date="2021-04" db="EMBL/GenBank/DDBJ databases">
        <authorList>
            <person name="Gilroy R."/>
        </authorList>
    </citation>
    <scope>NUCLEOTIDE SEQUENCE</scope>
    <source>
        <strain evidence="2">ChiSjej1B19-8411</strain>
    </source>
</reference>
<feature type="non-terminal residue" evidence="2">
    <location>
        <position position="1"/>
    </location>
</feature>
<dbReference type="PANTHER" id="PTHR43002">
    <property type="entry name" value="GLYCOGEN DEBRANCHING ENZYME"/>
    <property type="match status" value="1"/>
</dbReference>
<evidence type="ECO:0000313" key="3">
    <source>
        <dbReference type="Proteomes" id="UP000886817"/>
    </source>
</evidence>
<organism evidence="2 3">
    <name type="scientific">Candidatus Blautia gallistercoris</name>
    <dbReference type="NCBI Taxonomy" id="2838490"/>
    <lineage>
        <taxon>Bacteria</taxon>
        <taxon>Bacillati</taxon>
        <taxon>Bacillota</taxon>
        <taxon>Clostridia</taxon>
        <taxon>Lachnospirales</taxon>
        <taxon>Lachnospiraceae</taxon>
        <taxon>Blautia</taxon>
    </lineage>
</organism>
<dbReference type="Gene3D" id="3.20.20.80">
    <property type="entry name" value="Glycosidases"/>
    <property type="match status" value="2"/>
</dbReference>
<evidence type="ECO:0000259" key="1">
    <source>
        <dbReference type="SMART" id="SM00642"/>
    </source>
</evidence>
<dbReference type="Proteomes" id="UP000886817">
    <property type="component" value="Unassembled WGS sequence"/>
</dbReference>
<dbReference type="GO" id="GO:0005975">
    <property type="term" value="P:carbohydrate metabolic process"/>
    <property type="evidence" value="ECO:0007669"/>
    <property type="project" value="InterPro"/>
</dbReference>
<dbReference type="Gene3D" id="2.60.40.1180">
    <property type="entry name" value="Golgi alpha-mannosidase II"/>
    <property type="match status" value="1"/>
</dbReference>
<sequence length="505" mass="58121">IRCGFLEEGTPAKEDPLEIPYEELILYKVHVRGYTRQKNSKVRKKGTFAGLMEKIPYWKELGINGLELMPAYEFEEVQRPEQTARGNGISRMQTAKRLNYWGYTGGYYYAPKSSYADGARPDREFRTLVDALHQAGIECIMEFYFENDFPTAEILNILRFWKKEYRVDGFHLLGGEIPQDLLVQDPFLQGTKLFFLNVWDAYKGPKKTGELRQLAEYNGGFSEIMRRLLKGDEGMIESAAFRMRNNPSGYGVINYITIQDGFTLADLVSYDQKHNEANGEENRDGSDCNYSWNCGIEGPSRKAGIRALRRRQIRNAWLLLLFSQGTPLLYGGDEFCNTQDGNNNAYCQDNETGWVDWRLYKKNEDMVEFVRQAIAFRRKHACLHMKSELRGTDYRSIGYPDISYHSQKAWYGGMEYSSRSLGVMYCCSYGEDGSEEKFLYLAYNFYWEEKEFALPKLPEDDTWQVLLDTSGSMETAAGETEDEAALEPPRTVTVPPRTILVLAGK</sequence>
<comment type="caution">
    <text evidence="2">The sequence shown here is derived from an EMBL/GenBank/DDBJ whole genome shotgun (WGS) entry which is preliminary data.</text>
</comment>
<proteinExistence type="predicted"/>
<dbReference type="GO" id="GO:0016798">
    <property type="term" value="F:hydrolase activity, acting on glycosyl bonds"/>
    <property type="evidence" value="ECO:0007669"/>
    <property type="project" value="UniProtKB-KW"/>
</dbReference>
<dbReference type="InterPro" id="IPR006047">
    <property type="entry name" value="GH13_cat_dom"/>
</dbReference>
<keyword evidence="2" id="KW-0378">Hydrolase</keyword>
<dbReference type="InterPro" id="IPR017853">
    <property type="entry name" value="GH"/>
</dbReference>
<name>A0A9D2B3G3_9FIRM</name>